<keyword evidence="1" id="KW-1133">Transmembrane helix</keyword>
<feature type="transmembrane region" description="Helical" evidence="1">
    <location>
        <begin position="12"/>
        <end position="32"/>
    </location>
</feature>
<proteinExistence type="predicted"/>
<evidence type="ECO:0000256" key="1">
    <source>
        <dbReference type="SAM" id="Phobius"/>
    </source>
</evidence>
<protein>
    <submittedName>
        <fullName evidence="2">Uncharacterized protein</fullName>
    </submittedName>
</protein>
<accession>S4PW04</accession>
<evidence type="ECO:0000313" key="2">
    <source>
        <dbReference type="EMBL" id="JAA84927.1"/>
    </source>
</evidence>
<feature type="non-terminal residue" evidence="2">
    <location>
        <position position="69"/>
    </location>
</feature>
<dbReference type="AlphaFoldDB" id="S4PW04"/>
<reference evidence="2" key="2">
    <citation type="submission" date="2013-05" db="EMBL/GenBank/DDBJ databases">
        <authorList>
            <person name="Carter J.-M."/>
            <person name="Baker S.C."/>
            <person name="Pink R."/>
            <person name="Carter D.R.F."/>
            <person name="Collins A."/>
            <person name="Tomlin J."/>
            <person name="Gibbs M."/>
            <person name="Breuker C.J."/>
        </authorList>
    </citation>
    <scope>NUCLEOTIDE SEQUENCE</scope>
    <source>
        <tissue evidence="2">Ovary</tissue>
    </source>
</reference>
<dbReference type="EMBL" id="GAIX01007633">
    <property type="protein sequence ID" value="JAA84927.1"/>
    <property type="molecule type" value="Transcribed_RNA"/>
</dbReference>
<keyword evidence="1" id="KW-0812">Transmembrane</keyword>
<feature type="transmembrane region" description="Helical" evidence="1">
    <location>
        <begin position="44"/>
        <end position="63"/>
    </location>
</feature>
<sequence length="69" mass="7656">MTTRQPTIDVCKLPSFVLGDIVLAYFICVHVPCTKNSTLRTNATLLLSVGIPYLFWGGLINIVKKKTCE</sequence>
<organism evidence="2">
    <name type="scientific">Pararge aegeria</name>
    <name type="common">speckled wood butterfly</name>
    <dbReference type="NCBI Taxonomy" id="116150"/>
    <lineage>
        <taxon>Eukaryota</taxon>
        <taxon>Metazoa</taxon>
        <taxon>Ecdysozoa</taxon>
        <taxon>Arthropoda</taxon>
        <taxon>Hexapoda</taxon>
        <taxon>Insecta</taxon>
        <taxon>Pterygota</taxon>
        <taxon>Neoptera</taxon>
        <taxon>Endopterygota</taxon>
        <taxon>Lepidoptera</taxon>
        <taxon>Glossata</taxon>
        <taxon>Ditrysia</taxon>
        <taxon>Papilionoidea</taxon>
        <taxon>Nymphalidae</taxon>
        <taxon>Satyrinae</taxon>
        <taxon>Satyrini</taxon>
        <taxon>Parargina</taxon>
        <taxon>Pararge</taxon>
    </lineage>
</organism>
<name>S4PW04_9NEOP</name>
<reference evidence="2" key="1">
    <citation type="journal article" date="2013" name="BMC Genomics">
        <title>Unscrambling butterfly oogenesis.</title>
        <authorList>
            <person name="Carter J.M."/>
            <person name="Baker S.C."/>
            <person name="Pink R."/>
            <person name="Carter D.R."/>
            <person name="Collins A."/>
            <person name="Tomlin J."/>
            <person name="Gibbs M."/>
            <person name="Breuker C.J."/>
        </authorList>
    </citation>
    <scope>NUCLEOTIDE SEQUENCE</scope>
    <source>
        <tissue evidence="2">Ovary</tissue>
    </source>
</reference>
<keyword evidence="1" id="KW-0472">Membrane</keyword>